<accession>A0A1B8Q9Q5</accession>
<dbReference type="Pfam" id="PF03929">
    <property type="entry name" value="PepSY_TM"/>
    <property type="match status" value="1"/>
</dbReference>
<proteinExistence type="predicted"/>
<evidence type="ECO:0000313" key="3">
    <source>
        <dbReference type="Proteomes" id="UP000092508"/>
    </source>
</evidence>
<protein>
    <recommendedName>
        <fullName evidence="4">Peptidase</fullName>
    </recommendedName>
</protein>
<dbReference type="OrthoDB" id="9816402at2"/>
<organism evidence="2 3">
    <name type="scientific">Faucicola atlantae</name>
    <dbReference type="NCBI Taxonomy" id="34059"/>
    <lineage>
        <taxon>Bacteria</taxon>
        <taxon>Pseudomonadati</taxon>
        <taxon>Pseudomonadota</taxon>
        <taxon>Gammaproteobacteria</taxon>
        <taxon>Moraxellales</taxon>
        <taxon>Moraxellaceae</taxon>
        <taxon>Faucicola</taxon>
    </lineage>
</organism>
<dbReference type="Proteomes" id="UP000092508">
    <property type="component" value="Unassembled WGS sequence"/>
</dbReference>
<sequence length="432" mass="49411">MKNYFKGSIGVTARQFNLWIHRYVGLGTAVFLLITALTGALLAFEEPLDNWFNRKLAYVEPQTSQPLSIAQLHDQVVATFPQKKFSSMPIEIESNRAVVFNVDRDRSKSTQPTNTPTFQQVFVNPYTGDIIGTRDREQWAWQNTMWKVFWLHRNLLMGDIGQTTLGIAGLLWTLNCFVGLYLTLPRARKQAANASLPTRSRSWLQQWSRAWTVRRFSSWFKLNYDLHHALGLWFWLLALPIAWASVGFNLKPVYQPVMALMGAQDAPKPKTDAPRSQQISMTDHTLTINKYQAIDTLTTMAQRQAQADGLHFVRPLGIRWQVEDGAWQLRFKTAEDIGNGRGASSITVNAQTGVVSKINYGARAAVVNKAEHWWYALHRAHFDNRWYPILLAVFGIATAVMCVTGVYLWWRGRQARQKQRAKQQAKSLQMRA</sequence>
<gene>
    <name evidence="2" type="ORF">A9308_09735</name>
</gene>
<dbReference type="InterPro" id="IPR005625">
    <property type="entry name" value="PepSY-ass_TM"/>
</dbReference>
<feature type="transmembrane region" description="Helical" evidence="1">
    <location>
        <begin position="160"/>
        <end position="182"/>
    </location>
</feature>
<dbReference type="RefSeq" id="WP_067238265.1">
    <property type="nucleotide sequence ID" value="NZ_LZMZ01000038.1"/>
</dbReference>
<feature type="transmembrane region" description="Helical" evidence="1">
    <location>
        <begin position="386"/>
        <end position="410"/>
    </location>
</feature>
<evidence type="ECO:0008006" key="4">
    <source>
        <dbReference type="Google" id="ProtNLM"/>
    </source>
</evidence>
<evidence type="ECO:0000313" key="2">
    <source>
        <dbReference type="EMBL" id="OBX75453.1"/>
    </source>
</evidence>
<comment type="caution">
    <text evidence="2">The sequence shown here is derived from an EMBL/GenBank/DDBJ whole genome shotgun (WGS) entry which is preliminary data.</text>
</comment>
<dbReference type="PANTHER" id="PTHR34219">
    <property type="entry name" value="IRON-REGULATED INNER MEMBRANE PROTEIN-RELATED"/>
    <property type="match status" value="1"/>
</dbReference>
<keyword evidence="1" id="KW-0812">Transmembrane</keyword>
<reference evidence="2 3" key="1">
    <citation type="submission" date="2016-06" db="EMBL/GenBank/DDBJ databases">
        <title>Draft genome of Moraxella atlantae CCUG 66109.</title>
        <authorList>
            <person name="Salva-Serra F."/>
            <person name="Engstrom-Jakobsson H."/>
            <person name="Thorell K."/>
            <person name="Gonzales-Siles L."/>
            <person name="Karlsson R."/>
            <person name="Boulund F."/>
            <person name="Engstrand L."/>
            <person name="Kristiansson E."/>
            <person name="Moore E."/>
        </authorList>
    </citation>
    <scope>NUCLEOTIDE SEQUENCE [LARGE SCALE GENOMIC DNA]</scope>
    <source>
        <strain evidence="2 3">CCUG 66109</strain>
    </source>
</reference>
<feature type="transmembrane region" description="Helical" evidence="1">
    <location>
        <begin position="23"/>
        <end position="44"/>
    </location>
</feature>
<dbReference type="EMBL" id="LZMZ01000038">
    <property type="protein sequence ID" value="OBX75453.1"/>
    <property type="molecule type" value="Genomic_DNA"/>
</dbReference>
<keyword evidence="1" id="KW-0472">Membrane</keyword>
<dbReference type="PANTHER" id="PTHR34219:SF5">
    <property type="entry name" value="BLR4505 PROTEIN"/>
    <property type="match status" value="1"/>
</dbReference>
<feature type="transmembrane region" description="Helical" evidence="1">
    <location>
        <begin position="230"/>
        <end position="250"/>
    </location>
</feature>
<dbReference type="STRING" id="34059.A9308_09735"/>
<name>A0A1B8Q9Q5_9GAMM</name>
<evidence type="ECO:0000256" key="1">
    <source>
        <dbReference type="SAM" id="Phobius"/>
    </source>
</evidence>
<keyword evidence="1" id="KW-1133">Transmembrane helix</keyword>
<dbReference type="AlphaFoldDB" id="A0A1B8Q9Q5"/>